<dbReference type="EMBL" id="BK002753">
    <property type="protein sequence ID" value="DAA04258.1"/>
    <property type="molecule type" value="Genomic_DNA"/>
</dbReference>
<gene>
    <name evidence="2" type="ORF">HDC14956</name>
</gene>
<evidence type="ECO:0000256" key="1">
    <source>
        <dbReference type="SAM" id="Phobius"/>
    </source>
</evidence>
<proteinExistence type="predicted"/>
<sequence length="129" mass="14284">MFVRGLSTRPRKTPVVVIVLVVPMVVELLLLLLLVVVEWSGSKIYADNSVFDWQMDGVVASGEPARRMRNLTSLKVTSDLMPKNTHPIYTQQNCSQRSGNFRMPLIGRSCVASRGLRGRSQRGVSLAGN</sequence>
<dbReference type="AlphaFoldDB" id="Q6IJG3"/>
<accession>Q6IJG3</accession>
<keyword evidence="1" id="KW-0472">Membrane</keyword>
<feature type="transmembrane region" description="Helical" evidence="1">
    <location>
        <begin position="15"/>
        <end position="37"/>
    </location>
</feature>
<evidence type="ECO:0000313" key="2">
    <source>
        <dbReference type="EMBL" id="DAA04258.1"/>
    </source>
</evidence>
<protein>
    <submittedName>
        <fullName evidence="2">HDC14956</fullName>
    </submittedName>
</protein>
<name>Q6IJG3_DROME</name>
<organism evidence="2">
    <name type="scientific">Drosophila melanogaster</name>
    <name type="common">Fruit fly</name>
    <dbReference type="NCBI Taxonomy" id="7227"/>
    <lineage>
        <taxon>Eukaryota</taxon>
        <taxon>Metazoa</taxon>
        <taxon>Ecdysozoa</taxon>
        <taxon>Arthropoda</taxon>
        <taxon>Hexapoda</taxon>
        <taxon>Insecta</taxon>
        <taxon>Pterygota</taxon>
        <taxon>Neoptera</taxon>
        <taxon>Endopterygota</taxon>
        <taxon>Diptera</taxon>
        <taxon>Brachycera</taxon>
        <taxon>Muscomorpha</taxon>
        <taxon>Ephydroidea</taxon>
        <taxon>Drosophilidae</taxon>
        <taxon>Drosophila</taxon>
        <taxon>Sophophora</taxon>
    </lineage>
</organism>
<keyword evidence="1" id="KW-0812">Transmembrane</keyword>
<reference evidence="2" key="1">
    <citation type="journal article" date="2003" name="Genome Biol.">
        <title>An integrated gene annotation and transcriptional profiling approach towards the full gene content of the Drosophila genome.</title>
        <authorList>
            <person name="Hild M."/>
            <person name="Beckmann B."/>
            <person name="Haas S.A."/>
            <person name="Koch B."/>
            <person name="Solovyev V."/>
            <person name="Busold C."/>
            <person name="Fellenberg K."/>
            <person name="Boutros M."/>
            <person name="Vingron M."/>
            <person name="Sauer F."/>
            <person name="Hoheisel J.D."/>
            <person name="Paro R."/>
        </authorList>
    </citation>
    <scope>NUCLEOTIDE SEQUENCE</scope>
</reference>
<keyword evidence="1" id="KW-1133">Transmembrane helix</keyword>